<keyword evidence="1" id="KW-0378">Hydrolase</keyword>
<protein>
    <submittedName>
        <fullName evidence="3">Uncharacterized protein</fullName>
    </submittedName>
</protein>
<comment type="similarity">
    <text evidence="2">Belongs to the glycosyl hydrolase 88 family.</text>
</comment>
<dbReference type="GO" id="GO:0000272">
    <property type="term" value="P:polysaccharide catabolic process"/>
    <property type="evidence" value="ECO:0007669"/>
    <property type="project" value="TreeGrafter"/>
</dbReference>
<dbReference type="InterPro" id="IPR052369">
    <property type="entry name" value="UG_Glycosaminoglycan_Hydrolase"/>
</dbReference>
<evidence type="ECO:0000313" key="4">
    <source>
        <dbReference type="Proteomes" id="UP000663860"/>
    </source>
</evidence>
<sequence>MQYVSVQYSILYDEFIDLQKEFFPYYGYPLEEQWTSGFCSGIYWNIVQYNATQQALQHAVDVTFPTATFANSTIKEYLDIVIIGEHSLATQYSSIVRCLRSVDSQQGYLVYIDNMINLELLFEVSYADWSTWSRGQSWAIFGFIIVYRYTKYQPNLDIAIGTINYVLSHLLNPNDLIPFWDYDAPNNSKLPALLANGTIYHYHLVIII</sequence>
<dbReference type="InterPro" id="IPR008928">
    <property type="entry name" value="6-hairpin_glycosidase_sf"/>
</dbReference>
<proteinExistence type="inferred from homology"/>
<dbReference type="GO" id="GO:0052757">
    <property type="term" value="F:chondroitin hydrolase activity"/>
    <property type="evidence" value="ECO:0007669"/>
    <property type="project" value="TreeGrafter"/>
</dbReference>
<accession>A0A815HUF0</accession>
<dbReference type="Gene3D" id="1.50.10.10">
    <property type="match status" value="2"/>
</dbReference>
<dbReference type="InterPro" id="IPR012341">
    <property type="entry name" value="6hp_glycosidase-like_sf"/>
</dbReference>
<dbReference type="EMBL" id="CAJNOE010000920">
    <property type="protein sequence ID" value="CAF1358736.1"/>
    <property type="molecule type" value="Genomic_DNA"/>
</dbReference>
<dbReference type="PANTHER" id="PTHR36845:SF1">
    <property type="entry name" value="HYDROLASE, PUTATIVE (AFU_ORTHOLOGUE AFUA_7G05090)-RELATED"/>
    <property type="match status" value="1"/>
</dbReference>
<name>A0A815HUF0_9BILA</name>
<organism evidence="3 4">
    <name type="scientific">Adineta steineri</name>
    <dbReference type="NCBI Taxonomy" id="433720"/>
    <lineage>
        <taxon>Eukaryota</taxon>
        <taxon>Metazoa</taxon>
        <taxon>Spiralia</taxon>
        <taxon>Gnathifera</taxon>
        <taxon>Rotifera</taxon>
        <taxon>Eurotatoria</taxon>
        <taxon>Bdelloidea</taxon>
        <taxon>Adinetida</taxon>
        <taxon>Adinetidae</taxon>
        <taxon>Adineta</taxon>
    </lineage>
</organism>
<reference evidence="3" key="1">
    <citation type="submission" date="2021-02" db="EMBL/GenBank/DDBJ databases">
        <authorList>
            <person name="Nowell W R."/>
        </authorList>
    </citation>
    <scope>NUCLEOTIDE SEQUENCE</scope>
</reference>
<gene>
    <name evidence="3" type="ORF">IZO911_LOCUS37190</name>
</gene>
<evidence type="ECO:0000256" key="1">
    <source>
        <dbReference type="ARBA" id="ARBA00022801"/>
    </source>
</evidence>
<dbReference type="PANTHER" id="PTHR36845">
    <property type="entry name" value="HYDROLASE, PUTATIVE (AFU_ORTHOLOGUE AFUA_7G05090)-RELATED"/>
    <property type="match status" value="1"/>
</dbReference>
<evidence type="ECO:0000313" key="3">
    <source>
        <dbReference type="EMBL" id="CAF1358736.1"/>
    </source>
</evidence>
<comment type="caution">
    <text evidence="3">The sequence shown here is derived from an EMBL/GenBank/DDBJ whole genome shotgun (WGS) entry which is preliminary data.</text>
</comment>
<evidence type="ECO:0000256" key="2">
    <source>
        <dbReference type="ARBA" id="ARBA00038358"/>
    </source>
</evidence>
<dbReference type="SUPFAM" id="SSF48208">
    <property type="entry name" value="Six-hairpin glycosidases"/>
    <property type="match status" value="1"/>
</dbReference>
<dbReference type="AlphaFoldDB" id="A0A815HUF0"/>
<dbReference type="Proteomes" id="UP000663860">
    <property type="component" value="Unassembled WGS sequence"/>
</dbReference>